<feature type="region of interest" description="Disordered" evidence="6">
    <location>
        <begin position="752"/>
        <end position="771"/>
    </location>
</feature>
<evidence type="ECO:0000256" key="6">
    <source>
        <dbReference type="SAM" id="MobiDB-lite"/>
    </source>
</evidence>
<evidence type="ECO:0000313" key="10">
    <source>
        <dbReference type="EMBL" id="OBH75109.1"/>
    </source>
</evidence>
<dbReference type="Gene3D" id="1.10.540.10">
    <property type="entry name" value="Acyl-CoA dehydrogenase/oxidase, N-terminal domain"/>
    <property type="match status" value="2"/>
</dbReference>
<feature type="domain" description="Acyl-CoA dehydrogenase/oxidase N-terminal" evidence="9">
    <location>
        <begin position="13"/>
        <end position="121"/>
    </location>
</feature>
<organism evidence="10 11">
    <name type="scientific">Mycobacterium mantenii</name>
    <dbReference type="NCBI Taxonomy" id="560555"/>
    <lineage>
        <taxon>Bacteria</taxon>
        <taxon>Bacillati</taxon>
        <taxon>Actinomycetota</taxon>
        <taxon>Actinomycetes</taxon>
        <taxon>Mycobacteriales</taxon>
        <taxon>Mycobacteriaceae</taxon>
        <taxon>Mycobacterium</taxon>
        <taxon>Mycobacterium avium complex (MAC)</taxon>
    </lineage>
</organism>
<comment type="similarity">
    <text evidence="2">Belongs to the acyl-CoA dehydrogenase family.</text>
</comment>
<dbReference type="Gene3D" id="1.20.140.10">
    <property type="entry name" value="Butyryl-CoA Dehydrogenase, subunit A, domain 3"/>
    <property type="match status" value="2"/>
</dbReference>
<gene>
    <name evidence="10" type="ORF">A5683_22905</name>
</gene>
<evidence type="ECO:0000313" key="11">
    <source>
        <dbReference type="Proteomes" id="UP000092389"/>
    </source>
</evidence>
<dbReference type="GO" id="GO:0005886">
    <property type="term" value="C:plasma membrane"/>
    <property type="evidence" value="ECO:0007669"/>
    <property type="project" value="TreeGrafter"/>
</dbReference>
<evidence type="ECO:0000256" key="2">
    <source>
        <dbReference type="ARBA" id="ARBA00009347"/>
    </source>
</evidence>
<dbReference type="SUPFAM" id="SSF47203">
    <property type="entry name" value="Acyl-CoA dehydrogenase C-terminal domain-like"/>
    <property type="match status" value="2"/>
</dbReference>
<comment type="caution">
    <text evidence="10">The sequence shown here is derived from an EMBL/GenBank/DDBJ whole genome shotgun (WGS) entry which is preliminary data.</text>
</comment>
<dbReference type="InterPro" id="IPR046373">
    <property type="entry name" value="Acyl-CoA_Oxase/DH_mid-dom_sf"/>
</dbReference>
<dbReference type="InterPro" id="IPR036250">
    <property type="entry name" value="AcylCo_DH-like_C"/>
</dbReference>
<dbReference type="Pfam" id="PF02770">
    <property type="entry name" value="Acyl-CoA_dh_M"/>
    <property type="match status" value="1"/>
</dbReference>
<evidence type="ECO:0000256" key="3">
    <source>
        <dbReference type="ARBA" id="ARBA00022630"/>
    </source>
</evidence>
<dbReference type="InterPro" id="IPR052161">
    <property type="entry name" value="Mycobact_Acyl-CoA_DH"/>
</dbReference>
<dbReference type="Pfam" id="PF02771">
    <property type="entry name" value="Acyl-CoA_dh_N"/>
    <property type="match status" value="2"/>
</dbReference>
<keyword evidence="4" id="KW-0274">FAD</keyword>
<keyword evidence="5" id="KW-0560">Oxidoreductase</keyword>
<dbReference type="Proteomes" id="UP000092389">
    <property type="component" value="Unassembled WGS sequence"/>
</dbReference>
<dbReference type="FunFam" id="2.40.110.10:FF:000011">
    <property type="entry name" value="Acyl-CoA dehydrogenase FadE34"/>
    <property type="match status" value="1"/>
</dbReference>
<dbReference type="EMBL" id="LZJU01000091">
    <property type="protein sequence ID" value="OBH75109.1"/>
    <property type="molecule type" value="Genomic_DNA"/>
</dbReference>
<dbReference type="InterPro" id="IPR037069">
    <property type="entry name" value="AcylCoA_DH/ox_N_sf"/>
</dbReference>
<feature type="compositionally biased region" description="Basic and acidic residues" evidence="6">
    <location>
        <begin position="755"/>
        <end position="765"/>
    </location>
</feature>
<proteinExistence type="inferred from homology"/>
<dbReference type="PANTHER" id="PTHR43292">
    <property type="entry name" value="ACYL-COA DEHYDROGENASE"/>
    <property type="match status" value="1"/>
</dbReference>
<evidence type="ECO:0000259" key="9">
    <source>
        <dbReference type="Pfam" id="PF02771"/>
    </source>
</evidence>
<evidence type="ECO:0000256" key="4">
    <source>
        <dbReference type="ARBA" id="ARBA00022827"/>
    </source>
</evidence>
<dbReference type="InterPro" id="IPR006091">
    <property type="entry name" value="Acyl-CoA_Oxase/DH_mid-dom"/>
</dbReference>
<dbReference type="SUPFAM" id="SSF56645">
    <property type="entry name" value="Acyl-CoA dehydrogenase NM domain-like"/>
    <property type="match status" value="2"/>
</dbReference>
<dbReference type="InterPro" id="IPR013786">
    <property type="entry name" value="AcylCoA_DH/ox_N"/>
</dbReference>
<dbReference type="RefSeq" id="WP_067910032.1">
    <property type="nucleotide sequence ID" value="NZ_LZJP01000054.1"/>
</dbReference>
<dbReference type="InterPro" id="IPR009075">
    <property type="entry name" value="AcylCo_DH/oxidase_C"/>
</dbReference>
<evidence type="ECO:0000259" key="8">
    <source>
        <dbReference type="Pfam" id="PF02770"/>
    </source>
</evidence>
<evidence type="ECO:0008006" key="12">
    <source>
        <dbReference type="Google" id="ProtNLM"/>
    </source>
</evidence>
<dbReference type="Gene3D" id="2.40.110.10">
    <property type="entry name" value="Butyryl-CoA Dehydrogenase, subunit A, domain 2"/>
    <property type="match status" value="2"/>
</dbReference>
<evidence type="ECO:0000259" key="7">
    <source>
        <dbReference type="Pfam" id="PF00441"/>
    </source>
</evidence>
<dbReference type="AlphaFoldDB" id="A0A1A2TFE8"/>
<comment type="cofactor">
    <cofactor evidence="1">
        <name>FAD</name>
        <dbReference type="ChEBI" id="CHEBI:57692"/>
    </cofactor>
</comment>
<evidence type="ECO:0000256" key="1">
    <source>
        <dbReference type="ARBA" id="ARBA00001974"/>
    </source>
</evidence>
<dbReference type="GO" id="GO:0016627">
    <property type="term" value="F:oxidoreductase activity, acting on the CH-CH group of donors"/>
    <property type="evidence" value="ECO:0007669"/>
    <property type="project" value="InterPro"/>
</dbReference>
<dbReference type="GO" id="GO:0050660">
    <property type="term" value="F:flavin adenine dinucleotide binding"/>
    <property type="evidence" value="ECO:0007669"/>
    <property type="project" value="InterPro"/>
</dbReference>
<feature type="domain" description="Acyl-CoA dehydrogenase/oxidase C-terminal" evidence="7">
    <location>
        <begin position="605"/>
        <end position="751"/>
    </location>
</feature>
<dbReference type="Pfam" id="PF00441">
    <property type="entry name" value="Acyl-CoA_dh_1"/>
    <property type="match status" value="2"/>
</dbReference>
<dbReference type="PANTHER" id="PTHR43292:SF4">
    <property type="entry name" value="ACYL-COA DEHYDROGENASE FADE34"/>
    <property type="match status" value="1"/>
</dbReference>
<accession>A0A1A2TFE8</accession>
<evidence type="ECO:0000256" key="5">
    <source>
        <dbReference type="ARBA" id="ARBA00023002"/>
    </source>
</evidence>
<feature type="domain" description="Acyl-CoA oxidase/dehydrogenase middle" evidence="8">
    <location>
        <begin position="498"/>
        <end position="593"/>
    </location>
</feature>
<dbReference type="InterPro" id="IPR009100">
    <property type="entry name" value="AcylCoA_DH/oxidase_NM_dom_sf"/>
</dbReference>
<feature type="domain" description="Acyl-CoA dehydrogenase/oxidase C-terminal" evidence="7">
    <location>
        <begin position="212"/>
        <end position="358"/>
    </location>
</feature>
<protein>
    <recommendedName>
        <fullName evidence="12">Acyl-CoA dehydrogenase</fullName>
    </recommendedName>
</protein>
<name>A0A1A2TFE8_MYCNT</name>
<keyword evidence="3" id="KW-0285">Flavoprotein</keyword>
<feature type="domain" description="Acyl-CoA dehydrogenase/oxidase N-terminal" evidence="9">
    <location>
        <begin position="386"/>
        <end position="494"/>
    </location>
</feature>
<reference evidence="10 11" key="1">
    <citation type="submission" date="2016-06" db="EMBL/GenBank/DDBJ databases">
        <authorList>
            <person name="Kjaerup R.B."/>
            <person name="Dalgaard T.S."/>
            <person name="Juul-Madsen H.R."/>
        </authorList>
    </citation>
    <scope>NUCLEOTIDE SEQUENCE [LARGE SCALE GENOMIC DNA]</scope>
    <source>
        <strain evidence="10 11">E152</strain>
    </source>
</reference>
<sequence>MAVSLDALSSASELDDLRAMVRKLVAKRLPLSEMRHADPATARRAGWAELAELGLLGIAIPEQYGGSGAGLTEQGVVHEELARELGAVPYLSTVCLAAEALLASGDDAACAELLPGVAAGELTATLADGTGRAERRGPTWVISGEFHHVPDGGDAHVVLVAADTDGGATLYAVTGSDGVHRDRLATLDGTRGLANLRLTGAPARQVGAAGGAGAVLARVRLRATALLAAEQAAVLAEHCVALTRQYLLDRRQFGRQIGAFQALKHRLADAAVRAELCTGSAWYAIRQLADGAPDAEFAVTVAAAACGEAAVQNAAEMIQLHGGIGYTWEHVAHLYLRRAKADQYLWGTPSAHRDRLGTAVAENRSTATETVSAHAPGEAPALDQLRRWLADNLTAEIADDHAPPPRGENYSPVRRDWYRRLGEAGWATPTWPTEYGGRGLGRDEGGAAVEELRRRGVDRPEEDFVGVWLAGPTILQWGTDEQRDTYLRPLARGDHRWCQLFSEPGAGSDLASLSTSAVRIDGDRWLVNGQKIWSSFADTADFGLLMARTDPALPKHAGITYFLLDMRTPGVEVRPLRQMTGDAEFNEVFLTDVVLPDSARLGPLNAGWKVGISTLMQERNSLTGPPVVGPGVADQLIAEAVDSGAWQRADVRDRLQHMLVDERALQSASIRASVAVDRSPGAIDSIRKLESADLHERAGRIRIDLRPELTIGWPLDAEMPAGTRSFLEMKKYCIAGGTSEIQRNIIAERVLGLPREPDPDRDKPFNQRTSR</sequence>
<dbReference type="OrthoDB" id="9770681at2"/>